<keyword evidence="3" id="KW-1185">Reference proteome</keyword>
<feature type="compositionally biased region" description="Acidic residues" evidence="1">
    <location>
        <begin position="663"/>
        <end position="693"/>
    </location>
</feature>
<evidence type="ECO:0000313" key="3">
    <source>
        <dbReference type="Proteomes" id="UP000001261"/>
    </source>
</evidence>
<dbReference type="GeneID" id="4560167"/>
<dbReference type="RefSeq" id="XP_001240457.2">
    <property type="nucleotide sequence ID" value="XM_001240456.2"/>
</dbReference>
<reference evidence="3" key="2">
    <citation type="journal article" date="2010" name="Genome Res.">
        <title>Population genomic sequencing of Coccidioides fungi reveals recent hybridization and transposon control.</title>
        <authorList>
            <person name="Neafsey D.E."/>
            <person name="Barker B.M."/>
            <person name="Sharpton T.J."/>
            <person name="Stajich J.E."/>
            <person name="Park D.J."/>
            <person name="Whiston E."/>
            <person name="Hung C.-Y."/>
            <person name="McMahan C."/>
            <person name="White J."/>
            <person name="Sykes S."/>
            <person name="Heiman D."/>
            <person name="Young S."/>
            <person name="Zeng Q."/>
            <person name="Abouelleil A."/>
            <person name="Aftuck L."/>
            <person name="Bessette D."/>
            <person name="Brown A."/>
            <person name="FitzGerald M."/>
            <person name="Lui A."/>
            <person name="Macdonald J.P."/>
            <person name="Priest M."/>
            <person name="Orbach M.J."/>
            <person name="Galgiani J.N."/>
            <person name="Kirkland T.N."/>
            <person name="Cole G.T."/>
            <person name="Birren B.W."/>
            <person name="Henn M.R."/>
            <person name="Taylor J.W."/>
            <person name="Rounsley S.D."/>
        </authorList>
    </citation>
    <scope>GENOME REANNOTATION</scope>
    <source>
        <strain evidence="3">RS</strain>
    </source>
</reference>
<dbReference type="SUPFAM" id="SSF53067">
    <property type="entry name" value="Actin-like ATPase domain"/>
    <property type="match status" value="2"/>
</dbReference>
<dbReference type="Proteomes" id="UP000001261">
    <property type="component" value="Unassembled WGS sequence"/>
</dbReference>
<name>J3K3S8_COCIM</name>
<dbReference type="PANTHER" id="PTHR14187">
    <property type="entry name" value="ALPHA KINASE/ELONGATION FACTOR 2 KINASE"/>
    <property type="match status" value="1"/>
</dbReference>
<dbReference type="KEGG" id="cim:CIMG_07620"/>
<dbReference type="PANTHER" id="PTHR14187:SF5">
    <property type="entry name" value="HEAT SHOCK 70 KDA PROTEIN 12A"/>
    <property type="match status" value="1"/>
</dbReference>
<evidence type="ECO:0000256" key="1">
    <source>
        <dbReference type="SAM" id="MobiDB-lite"/>
    </source>
</evidence>
<reference evidence="3" key="1">
    <citation type="journal article" date="2009" name="Genome Res.">
        <title>Comparative genomic analyses of the human fungal pathogens Coccidioides and their relatives.</title>
        <authorList>
            <person name="Sharpton T.J."/>
            <person name="Stajich J.E."/>
            <person name="Rounsley S.D."/>
            <person name="Gardner M.J."/>
            <person name="Wortman J.R."/>
            <person name="Jordar V.S."/>
            <person name="Maiti R."/>
            <person name="Kodira C.D."/>
            <person name="Neafsey D.E."/>
            <person name="Zeng Q."/>
            <person name="Hung C.-Y."/>
            <person name="McMahan C."/>
            <person name="Muszewska A."/>
            <person name="Grynberg M."/>
            <person name="Mandel M.A."/>
            <person name="Kellner E.M."/>
            <person name="Barker B.M."/>
            <person name="Galgiani J.N."/>
            <person name="Orbach M.J."/>
            <person name="Kirkland T.N."/>
            <person name="Cole G.T."/>
            <person name="Henn M.R."/>
            <person name="Birren B.W."/>
            <person name="Taylor J.W."/>
        </authorList>
    </citation>
    <scope>NUCLEOTIDE SEQUENCE [LARGE SCALE GENOMIC DNA]</scope>
    <source>
        <strain evidence="3">RS</strain>
    </source>
</reference>
<sequence length="738" mass="82081">MKTIRFISVEQTEGLSNPKEHDWCVLQLISCRWHKAAQANVNTKEGSEKAESRKRQKENPPSIKSRRVKKTVSEDQLIVTIDFGTTYTRVSHVFSAESPSTVAQLMNSPGTWDYREKVPTIIAVAGDHGNRETLWGAEVKTGMSSSAWFKIGMAPKLCATPKDDPLLQQAVGKGLMRIPDGHTPQSLCKEFLKHLHAHIMNAVNKEYSGIIETTPVDFVFSAPAEYGKEYTGNLKKAAESAGFRSRLKDKISFIDEPEAAALLAFECYLDKKHSKKNVMVVDMGGGTVVRISLTLGYWEHKIRGGQDLITYEIKSRSPLRVTEACAGTSAMCGGTTIDRELHKLMGEKYGNDFLGKSAKSISQGSDFMKEFEDINCRLKREPGCHYRLLLWMNRESGSGYDAETGTITLTSEEIIAMFDQVIKPSIDKISQQISQLKKQNQNPVQVSDRSAHFEKNHFSDKFARDKQAVVLCGGLGGNVHVFKRIQQFCKSELGDKAVVIVPSQSWSAIARGAALSRMKRKAMVTKTTYVAGVMVSPSTGSLCPEKTMDSRRSSVRSMKREPEAIWHGISNRTQQGQIVPKKFKWLEGYIPLSNKEKDPPGTVTEGVQILGTIQLDFSDYIKRSSRQKNKVLQVQIGHKFTYEDVEEELELTTEGHEGAYDAGDLELEEEEEVGDDDEDDEGREEEADEELEELEKAELMARMSCLDGEAGGGCGMTQQPGNLAGHRCGGKQAGEKKR</sequence>
<dbReference type="InParanoid" id="J3K3S8"/>
<dbReference type="InterPro" id="IPR043129">
    <property type="entry name" value="ATPase_NBD"/>
</dbReference>
<dbReference type="CDD" id="cd10170">
    <property type="entry name" value="ASKHA_NBD_HSP70"/>
    <property type="match status" value="1"/>
</dbReference>
<dbReference type="VEuPathDB" id="FungiDB:CIMG_07620"/>
<feature type="region of interest" description="Disordered" evidence="1">
    <location>
        <begin position="648"/>
        <end position="697"/>
    </location>
</feature>
<evidence type="ECO:0000313" key="2">
    <source>
        <dbReference type="EMBL" id="EAS28874.3"/>
    </source>
</evidence>
<dbReference type="OrthoDB" id="2963168at2759"/>
<proteinExistence type="predicted"/>
<feature type="region of interest" description="Disordered" evidence="1">
    <location>
        <begin position="42"/>
        <end position="69"/>
    </location>
</feature>
<dbReference type="EMBL" id="GG704913">
    <property type="protein sequence ID" value="EAS28874.3"/>
    <property type="molecule type" value="Genomic_DNA"/>
</dbReference>
<dbReference type="AlphaFoldDB" id="J3K3S8"/>
<organism evidence="2 3">
    <name type="scientific">Coccidioides immitis (strain RS)</name>
    <name type="common">Valley fever fungus</name>
    <dbReference type="NCBI Taxonomy" id="246410"/>
    <lineage>
        <taxon>Eukaryota</taxon>
        <taxon>Fungi</taxon>
        <taxon>Dikarya</taxon>
        <taxon>Ascomycota</taxon>
        <taxon>Pezizomycotina</taxon>
        <taxon>Eurotiomycetes</taxon>
        <taxon>Eurotiomycetidae</taxon>
        <taxon>Onygenales</taxon>
        <taxon>Onygenaceae</taxon>
        <taxon>Coccidioides</taxon>
    </lineage>
</organism>
<gene>
    <name evidence="2" type="ORF">CIMG_07620</name>
</gene>
<dbReference type="OMA" id="ITKHRAI"/>
<feature type="region of interest" description="Disordered" evidence="1">
    <location>
        <begin position="710"/>
        <end position="738"/>
    </location>
</feature>
<protein>
    <recommendedName>
        <fullName evidence="4">Hsp70 protein</fullName>
    </recommendedName>
</protein>
<dbReference type="STRING" id="246410.J3K3S8"/>
<dbReference type="Gene3D" id="3.30.420.40">
    <property type="match status" value="1"/>
</dbReference>
<accession>J3K3S8</accession>
<evidence type="ECO:0008006" key="4">
    <source>
        <dbReference type="Google" id="ProtNLM"/>
    </source>
</evidence>